<feature type="domain" description="NPHP4 Ig-like" evidence="6">
    <location>
        <begin position="1314"/>
        <end position="1408"/>
    </location>
</feature>
<dbReference type="KEGG" id="pvp:105297695"/>
<feature type="compositionally biased region" description="Gly residues" evidence="1">
    <location>
        <begin position="60"/>
        <end position="76"/>
    </location>
</feature>
<dbReference type="GO" id="GO:1904491">
    <property type="term" value="P:protein localization to ciliary transition zone"/>
    <property type="evidence" value="ECO:0007669"/>
    <property type="project" value="TreeGrafter"/>
</dbReference>
<proteinExistence type="predicted"/>
<dbReference type="InterPro" id="IPR029775">
    <property type="entry name" value="NPHP4"/>
</dbReference>
<sequence>MGWRGGMGKGETRLQEEERVETGQGGHQDVGRSEVWGAGRGWELKGRARCGKGRQARTGWGKGDGGEGGEPAGWRGGDPRGPSDAQSGSMHDWHRVFEQNVLVPPHPQRARRPGRESMAFQCVLKWLDGPLSKQGVLEVLSEVGCHLRVSLFDVTYRHFFGKTWRTTVRPVEPPSRPASRIVFNEPLYFHTSLNHPNVVAVVEVVAEGRRRDGTLQTLSCGFGILRIFSSKPESPRSASQDKRLRLYHGTPRALLHPLLQDPVEQNKHMTLIESCSLQCTLRPHPALEPALHLLPENLLVSGLQPVPGLLPAHGDTGKGRFASPRAGRRVDRGPEGPSAGQAVSGRFGRLACLRAAADTVGAECDHFREGGSPLDGGALEVLERRLSVGVHSGLCFVQRPQVVVLVPEGEVALARSASFSRNVVSSSKASSGNQALVLRSRLRLPEMVQHPAFAIVFQLEYVFNSPPGADGNAASGTSLSNLACMHVVRWAVWNPLPEAGSGTVVLPLRGGLQPNPSHRLVYKAPPAGMSSEEVKQVESGTVQFQYSLHPEGHLDTPTGRVSGPTAERRFPRKPPTSPSSPPVPAPQGLVAPQDSPVGPGLSLSQLAASPRSPAQCHAAKPSSQQPEGSEPSNAQTQEVPLEGGVSHLEADLSQLPVVPGPAVAEQLQELPFAPMHAPIVVGAQARSSGGKLSRASLACLQSSGFLEILDAEQRPVEAVNPTDPVQFNPQKEESDRLQSNEIVLQFLAFSREPQDEQGAPWPRTVYFTFQFYRFPPVTTPRLQLVQLDEAGQSGSGSLSHALVPLGAGGSPDAGPPGFQLRYLVGPGFLKPGERRWFTRYLAVQSLQVDVWDGDSLLLIGSAAVHLKHLLRQGRPAVQVSHELEVVATEYEQDATVVSGDMTGCGSVKPIGVHMVVKGLLHLTLANVGESPRQLRHFLGSHCPSQLNTSSQGSGRTVGIVYSVGVQENSYYGTRSEPPRPGRLWEAGRGVCSQNRSLHLTLPAGKNVVQAQKLADVDSELAAMLFTPMQSPGSRGPQGAGREADATRRRKLERMRTVRLRESGAELGHRVTSVLAQQSVRAQHARDLQVIAAYRERVKAQSIAGALSRAITTEHTVHAALGTAEFFEFALRNPHSTAHTVTVEVDNPELSLILDSREWRHFKSSGEARQGGRRTRGSAVWTACRSRWGRGLGGGCPVTVCALNMFTCVSFPHVHLKGFPIKHTEVEEPPSHVEGSSGAQFCMDGGWPGLESKSSRQCAVTTPEDLVRSRPGASGTPRSARTRLSQVLFRAGGGKPIAVLCLTVEPQPPVVDQVFRFYHPELTFLKKAIRLPPWHTLPGAPVGMQGEVPPLHVRCSDPNVICETQSVVSVLCSASGSPSSHGPRPRRPPPAPWDRWLATPVQIWQVYLHSLQRVDVSCLRDPRAHVLCRIVPPLGSPGTWFVVTLAQGADWLKPTSLFTLGALGGVKVGPKLRSHSRGSRSGGEVVTAAAPPAPARAESSLTPPMLLSRVGGGETYTIGLRFGTLRLRLFREPAGTYHLHSDHPDLLQFKEDTFQVGGGETYTIGLRFAPRQRPGDEEVLVYINDHEDKNEETFCVRVVYQDRWLATPVQIWQVYLHSLQRVDVSCVTGQRTRLSLVLRGTQTVRKVRAFTSHPQELTTDPKGVFVLPPRGLQDLHVSVRPRRAGARFVHLSVVDVDCHQLVASWLVCLSCRPPLISKAFEITMAAGEGKGASKRNSLVAVSGVSVLMQASPGSLGVRRKVALGYMGENGSPYQPPTQICAISEVRGVQVLLHPPDAGEGSAAEYRLSPLGALSGPRTTLGRGLKQAPANYGLQTESACFRQTDVQPQLGTPGSILPHAGSPSSGYVDRRPGPPPPVNALGASSAARRHDSQRQGVGATVKPATCGRRLPVP</sequence>
<dbReference type="GO" id="GO:0035869">
    <property type="term" value="C:ciliary transition zone"/>
    <property type="evidence" value="ECO:0007669"/>
    <property type="project" value="TreeGrafter"/>
</dbReference>
<evidence type="ECO:0000259" key="2">
    <source>
        <dbReference type="Pfam" id="PF26015"/>
    </source>
</evidence>
<evidence type="ECO:0000259" key="6">
    <source>
        <dbReference type="Pfam" id="PF26189"/>
    </source>
</evidence>
<feature type="region of interest" description="Disordered" evidence="1">
    <location>
        <begin position="1"/>
        <end position="89"/>
    </location>
</feature>
<evidence type="ECO:0000313" key="8">
    <source>
        <dbReference type="Proteomes" id="UP000515202"/>
    </source>
</evidence>
<keyword evidence="8" id="KW-1185">Reference proteome</keyword>
<dbReference type="GO" id="GO:0097546">
    <property type="term" value="C:ciliary base"/>
    <property type="evidence" value="ECO:0007669"/>
    <property type="project" value="TreeGrafter"/>
</dbReference>
<name>A0A6P6CVR2_PTEVA</name>
<feature type="compositionally biased region" description="Basic and acidic residues" evidence="1">
    <location>
        <begin position="10"/>
        <end position="21"/>
    </location>
</feature>
<dbReference type="GeneID" id="105297695"/>
<feature type="domain" description="NPHP4 SK-like" evidence="3">
    <location>
        <begin position="1041"/>
        <end position="1109"/>
    </location>
</feature>
<dbReference type="CDD" id="cd22239">
    <property type="entry name" value="NPHP4"/>
    <property type="match status" value="1"/>
</dbReference>
<dbReference type="GO" id="GO:0097730">
    <property type="term" value="C:non-motile cilium"/>
    <property type="evidence" value="ECO:0007669"/>
    <property type="project" value="InterPro"/>
</dbReference>
<feature type="domain" description="NPHP4 Ig-like" evidence="5">
    <location>
        <begin position="1535"/>
        <end position="1600"/>
    </location>
</feature>
<feature type="compositionally biased region" description="Pro residues" evidence="1">
    <location>
        <begin position="573"/>
        <end position="585"/>
    </location>
</feature>
<dbReference type="GO" id="GO:0090090">
    <property type="term" value="P:negative regulation of canonical Wnt signaling pathway"/>
    <property type="evidence" value="ECO:0007669"/>
    <property type="project" value="InterPro"/>
</dbReference>
<feature type="region of interest" description="Disordered" evidence="1">
    <location>
        <begin position="549"/>
        <end position="637"/>
    </location>
</feature>
<evidence type="ECO:0000259" key="7">
    <source>
        <dbReference type="Pfam" id="PF26190"/>
    </source>
</evidence>
<dbReference type="OrthoDB" id="313446at2759"/>
<dbReference type="Pfam" id="PF26015">
    <property type="entry name" value="Ig_NPH4_3rd"/>
    <property type="match status" value="1"/>
</dbReference>
<dbReference type="Pfam" id="PF26186">
    <property type="entry name" value="NPHP4_C2_3rd"/>
    <property type="match status" value="1"/>
</dbReference>
<protein>
    <submittedName>
        <fullName evidence="9">Nephrocystin-4</fullName>
    </submittedName>
</protein>
<dbReference type="InterPro" id="IPR058688">
    <property type="entry name" value="Ig_NPHP4_2nd"/>
</dbReference>
<dbReference type="GO" id="GO:0036064">
    <property type="term" value="C:ciliary basal body"/>
    <property type="evidence" value="ECO:0007669"/>
    <property type="project" value="TreeGrafter"/>
</dbReference>
<feature type="region of interest" description="Disordered" evidence="1">
    <location>
        <begin position="1472"/>
        <end position="1499"/>
    </location>
</feature>
<dbReference type="InterPro" id="IPR058685">
    <property type="entry name" value="Ig_NPHP4_4th"/>
</dbReference>
<feature type="domain" description="NPHP4 C2-like" evidence="4">
    <location>
        <begin position="695"/>
        <end position="928"/>
    </location>
</feature>
<dbReference type="InterPro" id="IPR058765">
    <property type="entry name" value="NPHP4_C2-like"/>
</dbReference>
<dbReference type="Pfam" id="PF26189">
    <property type="entry name" value="Ig_NPHP4_2nd"/>
    <property type="match status" value="1"/>
</dbReference>
<feature type="region of interest" description="Disordered" evidence="1">
    <location>
        <begin position="1027"/>
        <end position="1048"/>
    </location>
</feature>
<evidence type="ECO:0000259" key="3">
    <source>
        <dbReference type="Pfam" id="PF26173"/>
    </source>
</evidence>
<feature type="compositionally biased region" description="Low complexity" evidence="1">
    <location>
        <begin position="621"/>
        <end position="632"/>
    </location>
</feature>
<dbReference type="Pfam" id="PF26187">
    <property type="entry name" value="Ig_NPHP4_4th"/>
    <property type="match status" value="1"/>
</dbReference>
<dbReference type="PANTHER" id="PTHR31043:SF3">
    <property type="entry name" value="NEPHROCYSTIN-4"/>
    <property type="match status" value="1"/>
</dbReference>
<feature type="domain" description="NPHP4 Ig-like" evidence="7">
    <location>
        <begin position="1272"/>
        <end position="1307"/>
    </location>
</feature>
<accession>A0A6P6CVR2</accession>
<dbReference type="Proteomes" id="UP000515202">
    <property type="component" value="Unplaced"/>
</dbReference>
<dbReference type="InterPro" id="IPR058764">
    <property type="entry name" value="NPHP4_SK"/>
</dbReference>
<dbReference type="InterPro" id="IPR058686">
    <property type="entry name" value="Ig_NPHP4_3rd"/>
</dbReference>
<dbReference type="CTD" id="261734"/>
<reference evidence="9" key="1">
    <citation type="submission" date="2025-08" db="UniProtKB">
        <authorList>
            <consortium name="RefSeq"/>
        </authorList>
    </citation>
    <scope>IDENTIFICATION</scope>
    <source>
        <tissue evidence="9">Kidney</tissue>
    </source>
</reference>
<dbReference type="Pfam" id="PF26190">
    <property type="entry name" value="Ig_NPHP4_1st"/>
    <property type="match status" value="2"/>
</dbReference>
<feature type="domain" description="NPHP4 Ig-like" evidence="2">
    <location>
        <begin position="1627"/>
        <end position="1711"/>
    </location>
</feature>
<feature type="domain" description="NPHP4 Ig-like" evidence="7">
    <location>
        <begin position="1112"/>
        <end position="1164"/>
    </location>
</feature>
<dbReference type="RefSeq" id="XP_023391393.1">
    <property type="nucleotide sequence ID" value="XM_023535625.1"/>
</dbReference>
<dbReference type="InterPro" id="IPR058687">
    <property type="entry name" value="Ig_NPHP4_1st"/>
</dbReference>
<evidence type="ECO:0000313" key="9">
    <source>
        <dbReference type="RefSeq" id="XP_023391393.1"/>
    </source>
</evidence>
<dbReference type="PANTHER" id="PTHR31043">
    <property type="entry name" value="NEPHROCYSTIN-4"/>
    <property type="match status" value="1"/>
</dbReference>
<feature type="region of interest" description="Disordered" evidence="1">
    <location>
        <begin position="1260"/>
        <end position="1280"/>
    </location>
</feature>
<evidence type="ECO:0000259" key="5">
    <source>
        <dbReference type="Pfam" id="PF26187"/>
    </source>
</evidence>
<feature type="region of interest" description="Disordered" evidence="1">
    <location>
        <begin position="1844"/>
        <end position="1911"/>
    </location>
</feature>
<evidence type="ECO:0000256" key="1">
    <source>
        <dbReference type="SAM" id="MobiDB-lite"/>
    </source>
</evidence>
<organism evidence="8 9">
    <name type="scientific">Pteropus vampyrus</name>
    <name type="common">Large flying fox</name>
    <dbReference type="NCBI Taxonomy" id="132908"/>
    <lineage>
        <taxon>Eukaryota</taxon>
        <taxon>Metazoa</taxon>
        <taxon>Chordata</taxon>
        <taxon>Craniata</taxon>
        <taxon>Vertebrata</taxon>
        <taxon>Euteleostomi</taxon>
        <taxon>Mammalia</taxon>
        <taxon>Eutheria</taxon>
        <taxon>Laurasiatheria</taxon>
        <taxon>Chiroptera</taxon>
        <taxon>Yinpterochiroptera</taxon>
        <taxon>Pteropodoidea</taxon>
        <taxon>Pteropodidae</taxon>
        <taxon>Pteropodinae</taxon>
        <taxon>Pteropus</taxon>
    </lineage>
</organism>
<dbReference type="Pfam" id="PF26173">
    <property type="entry name" value="NPHP4_SK"/>
    <property type="match status" value="1"/>
</dbReference>
<evidence type="ECO:0000259" key="4">
    <source>
        <dbReference type="Pfam" id="PF26186"/>
    </source>
</evidence>
<feature type="region of interest" description="Disordered" evidence="1">
    <location>
        <begin position="311"/>
        <end position="342"/>
    </location>
</feature>
<gene>
    <name evidence="9" type="primary">NPHP4</name>
</gene>